<dbReference type="SMART" id="SM00729">
    <property type="entry name" value="Elp3"/>
    <property type="match status" value="1"/>
</dbReference>
<comment type="subunit">
    <text evidence="13">Homodimer.</text>
</comment>
<dbReference type="CDD" id="cd01335">
    <property type="entry name" value="Radical_SAM"/>
    <property type="match status" value="1"/>
</dbReference>
<evidence type="ECO:0000256" key="7">
    <source>
        <dbReference type="ARBA" id="ARBA00022714"/>
    </source>
</evidence>
<evidence type="ECO:0000313" key="17">
    <source>
        <dbReference type="Proteomes" id="UP000027059"/>
    </source>
</evidence>
<dbReference type="SFLD" id="SFLDG01060">
    <property type="entry name" value="BATS_domain_containing"/>
    <property type="match status" value="1"/>
</dbReference>
<comment type="pathway">
    <text evidence="1 13">Cofactor biosynthesis; biotin biosynthesis; biotin from 7,8-diaminononanoate: step 2/2.</text>
</comment>
<dbReference type="SUPFAM" id="SSF102114">
    <property type="entry name" value="Radical SAM enzymes"/>
    <property type="match status" value="1"/>
</dbReference>
<comment type="similarity">
    <text evidence="2 13">Belongs to the radical SAM superfamily. Biotin synthase family.</text>
</comment>
<dbReference type="KEGG" id="lfp:Y981_07520"/>
<evidence type="ECO:0000256" key="11">
    <source>
        <dbReference type="ARBA" id="ARBA00023014"/>
    </source>
</evidence>
<dbReference type="SFLD" id="SFLDS00029">
    <property type="entry name" value="Radical_SAM"/>
    <property type="match status" value="1"/>
</dbReference>
<dbReference type="UniPathway" id="UPA00078">
    <property type="reaction ID" value="UER00162"/>
</dbReference>
<evidence type="ECO:0000256" key="8">
    <source>
        <dbReference type="ARBA" id="ARBA00022723"/>
    </source>
</evidence>
<feature type="binding site" evidence="13 14">
    <location>
        <position position="125"/>
    </location>
    <ligand>
        <name>[2Fe-2S] cluster</name>
        <dbReference type="ChEBI" id="CHEBI:190135"/>
    </ligand>
</feature>
<feature type="binding site" evidence="13 14">
    <location>
        <position position="88"/>
    </location>
    <ligand>
        <name>[4Fe-4S] cluster</name>
        <dbReference type="ChEBI" id="CHEBI:49883"/>
        <note>4Fe-4S-S-AdoMet</note>
    </ligand>
</feature>
<keyword evidence="11 13" id="KW-0411">Iron-sulfur</keyword>
<keyword evidence="10 13" id="KW-0408">Iron</keyword>
<dbReference type="HAMAP" id="MF_01694">
    <property type="entry name" value="BioB"/>
    <property type="match status" value="1"/>
</dbReference>
<dbReference type="GO" id="GO:0009102">
    <property type="term" value="P:biotin biosynthetic process"/>
    <property type="evidence" value="ECO:0007669"/>
    <property type="project" value="UniProtKB-UniRule"/>
</dbReference>
<evidence type="ECO:0000256" key="13">
    <source>
        <dbReference type="HAMAP-Rule" id="MF_01694"/>
    </source>
</evidence>
<dbReference type="EMBL" id="CP007243">
    <property type="protein sequence ID" value="AIA30658.1"/>
    <property type="molecule type" value="Genomic_DNA"/>
</dbReference>
<dbReference type="RefSeq" id="WP_014961227.1">
    <property type="nucleotide sequence ID" value="NZ_CP007243.1"/>
</dbReference>
<evidence type="ECO:0000256" key="14">
    <source>
        <dbReference type="PIRSR" id="PIRSR001619-1"/>
    </source>
</evidence>
<reference evidence="17" key="1">
    <citation type="submission" date="2014-02" db="EMBL/GenBank/DDBJ databases">
        <title>Complete genome sequence and comparative genomic analysis of the nitrogen-fixing bacterium Leptospirillum ferriphilum YSK.</title>
        <authorList>
            <person name="Guo X."/>
            <person name="Yin H."/>
            <person name="Liang Y."/>
            <person name="Hu Q."/>
            <person name="Ma L."/>
            <person name="Xiao Y."/>
            <person name="Zhang X."/>
            <person name="Qiu G."/>
            <person name="Liu X."/>
        </authorList>
    </citation>
    <scope>NUCLEOTIDE SEQUENCE [LARGE SCALE GENOMIC DNA]</scope>
    <source>
        <strain evidence="17">YSK</strain>
    </source>
</reference>
<dbReference type="InterPro" id="IPR006638">
    <property type="entry name" value="Elp3/MiaA/NifB-like_rSAM"/>
</dbReference>
<feature type="binding site" evidence="13 14">
    <location>
        <position position="85"/>
    </location>
    <ligand>
        <name>[4Fe-4S] cluster</name>
        <dbReference type="ChEBI" id="CHEBI:49883"/>
        <note>4Fe-4S-S-AdoMet</note>
    </ligand>
</feature>
<evidence type="ECO:0000256" key="6">
    <source>
        <dbReference type="ARBA" id="ARBA00022691"/>
    </source>
</evidence>
<feature type="binding site" evidence="13 14">
    <location>
        <position position="289"/>
    </location>
    <ligand>
        <name>[2Fe-2S] cluster</name>
        <dbReference type="ChEBI" id="CHEBI:190135"/>
    </ligand>
</feature>
<feature type="domain" description="Radical SAM core" evidence="15">
    <location>
        <begin position="63"/>
        <end position="294"/>
    </location>
</feature>
<dbReference type="PROSITE" id="PS51918">
    <property type="entry name" value="RADICAL_SAM"/>
    <property type="match status" value="1"/>
</dbReference>
<dbReference type="NCBIfam" id="TIGR00433">
    <property type="entry name" value="bioB"/>
    <property type="match status" value="1"/>
</dbReference>
<dbReference type="GO" id="GO:0051539">
    <property type="term" value="F:4 iron, 4 sulfur cluster binding"/>
    <property type="evidence" value="ECO:0007669"/>
    <property type="project" value="UniProtKB-KW"/>
</dbReference>
<dbReference type="HOGENOM" id="CLU_033172_2_1_0"/>
<evidence type="ECO:0000256" key="12">
    <source>
        <dbReference type="ARBA" id="ARBA00051157"/>
    </source>
</evidence>
<accession>A0A059XUZ5</accession>
<name>A0A059XUZ5_9BACT</name>
<comment type="function">
    <text evidence="13">Catalyzes the conversion of dethiobiotin (DTB) to biotin by the insertion of a sulfur atom into dethiobiotin via a radical-based mechanism.</text>
</comment>
<dbReference type="InterPro" id="IPR010722">
    <property type="entry name" value="BATS_dom"/>
</dbReference>
<dbReference type="PIRSF" id="PIRSF001619">
    <property type="entry name" value="Biotin_synth"/>
    <property type="match status" value="1"/>
</dbReference>
<feature type="binding site" evidence="13 14">
    <location>
        <position position="81"/>
    </location>
    <ligand>
        <name>[4Fe-4S] cluster</name>
        <dbReference type="ChEBI" id="CHEBI:49883"/>
        <note>4Fe-4S-S-AdoMet</note>
    </ligand>
</feature>
<dbReference type="InterPro" id="IPR013785">
    <property type="entry name" value="Aldolase_TIM"/>
</dbReference>
<comment type="cofactor">
    <cofactor evidence="14">
        <name>[2Fe-2S] cluster</name>
        <dbReference type="ChEBI" id="CHEBI:190135"/>
    </cofactor>
    <text evidence="14">Binds 1 [2Fe-2S] cluster. The cluster is coordinated with 3 cysteines and 1 arginine.</text>
</comment>
<keyword evidence="6 13" id="KW-0949">S-adenosyl-L-methionine</keyword>
<keyword evidence="17" id="KW-1185">Reference proteome</keyword>
<reference evidence="16 17" key="2">
    <citation type="journal article" date="2015" name="Biomed. Res. Int.">
        <title>Effects of Arsenite Resistance on the Growth and Functional Gene Expression of Leptospirillum ferriphilum and Acidithiobacillus thiooxidans in Pure Culture and Coculture.</title>
        <authorList>
            <person name="Jiang H."/>
            <person name="Liang Y."/>
            <person name="Yin H."/>
            <person name="Xiao Y."/>
            <person name="Guo X."/>
            <person name="Xu Y."/>
            <person name="Hu Q."/>
            <person name="Liu H."/>
            <person name="Liu X."/>
        </authorList>
    </citation>
    <scope>NUCLEOTIDE SEQUENCE [LARGE SCALE GENOMIC DNA]</scope>
    <source>
        <strain evidence="16 17">YSK</strain>
    </source>
</reference>
<evidence type="ECO:0000256" key="9">
    <source>
        <dbReference type="ARBA" id="ARBA00022756"/>
    </source>
</evidence>
<dbReference type="GO" id="GO:0005506">
    <property type="term" value="F:iron ion binding"/>
    <property type="evidence" value="ECO:0007669"/>
    <property type="project" value="UniProtKB-UniRule"/>
</dbReference>
<keyword evidence="8 13" id="KW-0479">Metal-binding</keyword>
<dbReference type="EC" id="2.8.1.6" evidence="3 13"/>
<dbReference type="InterPro" id="IPR024177">
    <property type="entry name" value="Biotin_synthase"/>
</dbReference>
<dbReference type="InterPro" id="IPR007197">
    <property type="entry name" value="rSAM"/>
</dbReference>
<evidence type="ECO:0000256" key="10">
    <source>
        <dbReference type="ARBA" id="ARBA00023004"/>
    </source>
</evidence>
<dbReference type="InterPro" id="IPR058240">
    <property type="entry name" value="rSAM_sf"/>
</dbReference>
<comment type="catalytic activity">
    <reaction evidence="12 13">
        <text>(4R,5S)-dethiobiotin + (sulfur carrier)-SH + 2 reduced [2Fe-2S]-[ferredoxin] + 2 S-adenosyl-L-methionine = (sulfur carrier)-H + biotin + 2 5'-deoxyadenosine + 2 L-methionine + 2 oxidized [2Fe-2S]-[ferredoxin]</text>
        <dbReference type="Rhea" id="RHEA:22060"/>
        <dbReference type="Rhea" id="RHEA-COMP:10000"/>
        <dbReference type="Rhea" id="RHEA-COMP:10001"/>
        <dbReference type="Rhea" id="RHEA-COMP:14737"/>
        <dbReference type="Rhea" id="RHEA-COMP:14739"/>
        <dbReference type="ChEBI" id="CHEBI:17319"/>
        <dbReference type="ChEBI" id="CHEBI:29917"/>
        <dbReference type="ChEBI" id="CHEBI:33737"/>
        <dbReference type="ChEBI" id="CHEBI:33738"/>
        <dbReference type="ChEBI" id="CHEBI:57586"/>
        <dbReference type="ChEBI" id="CHEBI:57844"/>
        <dbReference type="ChEBI" id="CHEBI:59789"/>
        <dbReference type="ChEBI" id="CHEBI:64428"/>
        <dbReference type="ChEBI" id="CHEBI:149473"/>
        <dbReference type="EC" id="2.8.1.6"/>
    </reaction>
</comment>
<keyword evidence="9 13" id="KW-0093">Biotin biosynthesis</keyword>
<feature type="binding site" evidence="13 14">
    <location>
        <position position="158"/>
    </location>
    <ligand>
        <name>[2Fe-2S] cluster</name>
        <dbReference type="ChEBI" id="CHEBI:190135"/>
    </ligand>
</feature>
<dbReference type="SFLD" id="SFLDG01082">
    <property type="entry name" value="B12-binding_domain_containing"/>
    <property type="match status" value="1"/>
</dbReference>
<comment type="cofactor">
    <cofactor evidence="13">
        <name>[2Fe-2S] cluster</name>
        <dbReference type="ChEBI" id="CHEBI:190135"/>
    </cofactor>
    <text evidence="13">Binds 1 [2Fe-2S] cluster. The cluster is coordinated with 3 cysteines and 1 arginine.</text>
</comment>
<dbReference type="GO" id="GO:0051537">
    <property type="term" value="F:2 iron, 2 sulfur cluster binding"/>
    <property type="evidence" value="ECO:0007669"/>
    <property type="project" value="UniProtKB-KW"/>
</dbReference>
<evidence type="ECO:0000313" key="16">
    <source>
        <dbReference type="EMBL" id="AIA30658.1"/>
    </source>
</evidence>
<evidence type="ECO:0000259" key="15">
    <source>
        <dbReference type="PROSITE" id="PS51918"/>
    </source>
</evidence>
<dbReference type="AlphaFoldDB" id="A0A059XUZ5"/>
<keyword evidence="7 13" id="KW-0001">2Fe-2S</keyword>
<dbReference type="SFLD" id="SFLDG01278">
    <property type="entry name" value="biotin_synthase_like"/>
    <property type="match status" value="1"/>
</dbReference>
<evidence type="ECO:0000256" key="4">
    <source>
        <dbReference type="ARBA" id="ARBA00022485"/>
    </source>
</evidence>
<sequence length="346" mass="37940">MDIISTESGNRETGGNVRRLSEMVEKACGGEGIAREEAQWLFSLPDSFSPLIQSGADRIRETFRGREIDPCTVMNAKSGGCSEDCHFCSQSSHHQTISPEFPLTPPETIRKTATLAKENGARRFCVATSGRGLSDPSDVRGISRAIETVRNDVGIWSCATLGILSRSVLETLREAGLNRLHHNLETSREFFPNIVTTHAYEERIDTIRKAKEQGISVCSGGIFGLGETDADRVGLLETLRELDVDSVPINFLVPIPGTPLYDQGAGIEAKDALRSIAVTRFMLPEKEIRICGGRVTALGSRHPEIFHHGASGVMIGNYLTRMGRPPDEDIRMIKDLGFNLTEPHLP</sequence>
<feature type="binding site" evidence="13 14">
    <location>
        <position position="218"/>
    </location>
    <ligand>
        <name>[2Fe-2S] cluster</name>
        <dbReference type="ChEBI" id="CHEBI:190135"/>
    </ligand>
</feature>
<protein>
    <recommendedName>
        <fullName evidence="3 13">Biotin synthase</fullName>
        <ecNumber evidence="3 13">2.8.1.6</ecNumber>
    </recommendedName>
</protein>
<evidence type="ECO:0000256" key="1">
    <source>
        <dbReference type="ARBA" id="ARBA00004942"/>
    </source>
</evidence>
<dbReference type="Pfam" id="PF04055">
    <property type="entry name" value="Radical_SAM"/>
    <property type="match status" value="1"/>
</dbReference>
<keyword evidence="4 13" id="KW-0004">4Fe-4S</keyword>
<proteinExistence type="inferred from homology"/>
<dbReference type="PANTHER" id="PTHR22976:SF2">
    <property type="entry name" value="BIOTIN SYNTHASE, MITOCHONDRIAL"/>
    <property type="match status" value="1"/>
</dbReference>
<organism evidence="16 17">
    <name type="scientific">Leptospirillum ferriphilum YSK</name>
    <dbReference type="NCBI Taxonomy" id="1441628"/>
    <lineage>
        <taxon>Bacteria</taxon>
        <taxon>Pseudomonadati</taxon>
        <taxon>Nitrospirota</taxon>
        <taxon>Nitrospiria</taxon>
        <taxon>Nitrospirales</taxon>
        <taxon>Nitrospiraceae</taxon>
        <taxon>Leptospirillum</taxon>
    </lineage>
</organism>
<dbReference type="GO" id="GO:0004076">
    <property type="term" value="F:biotin synthase activity"/>
    <property type="evidence" value="ECO:0007669"/>
    <property type="project" value="UniProtKB-UniRule"/>
</dbReference>
<evidence type="ECO:0000256" key="5">
    <source>
        <dbReference type="ARBA" id="ARBA00022679"/>
    </source>
</evidence>
<dbReference type="Proteomes" id="UP000027059">
    <property type="component" value="Chromosome"/>
</dbReference>
<dbReference type="InterPro" id="IPR002684">
    <property type="entry name" value="Biotin_synth/BioAB"/>
</dbReference>
<evidence type="ECO:0000256" key="2">
    <source>
        <dbReference type="ARBA" id="ARBA00010765"/>
    </source>
</evidence>
<dbReference type="PANTHER" id="PTHR22976">
    <property type="entry name" value="BIOTIN SYNTHASE"/>
    <property type="match status" value="1"/>
</dbReference>
<gene>
    <name evidence="13" type="primary">bioB</name>
    <name evidence="16" type="ORF">Y981_07520</name>
</gene>
<dbReference type="SMART" id="SM00876">
    <property type="entry name" value="BATS"/>
    <property type="match status" value="1"/>
</dbReference>
<keyword evidence="5 13" id="KW-0808">Transferase</keyword>
<dbReference type="Gene3D" id="3.20.20.70">
    <property type="entry name" value="Aldolase class I"/>
    <property type="match status" value="1"/>
</dbReference>
<dbReference type="OrthoDB" id="9786826at2"/>
<comment type="cofactor">
    <cofactor evidence="13 14">
        <name>[4Fe-4S] cluster</name>
        <dbReference type="ChEBI" id="CHEBI:49883"/>
    </cofactor>
    <text evidence="13 14">Binds 1 [4Fe-4S] cluster. The cluster is coordinated with 3 cysteines and an exchangeable S-adenosyl-L-methionine.</text>
</comment>
<dbReference type="Pfam" id="PF06968">
    <property type="entry name" value="BATS"/>
    <property type="match status" value="1"/>
</dbReference>
<evidence type="ECO:0000256" key="3">
    <source>
        <dbReference type="ARBA" id="ARBA00012236"/>
    </source>
</evidence>